<dbReference type="AlphaFoldDB" id="A0A7J7KQN8"/>
<dbReference type="PANTHER" id="PTHR12465:SF0">
    <property type="entry name" value="MEDIATOR OF RNA POLYMERASE II TRANSCRIPTION SUBUNIT 20"/>
    <property type="match status" value="1"/>
</dbReference>
<keyword evidence="4 6" id="KW-0539">Nucleus</keyword>
<accession>A0A7J7KQN8</accession>
<keyword evidence="6" id="KW-0010">Activator</keyword>
<evidence type="ECO:0000256" key="2">
    <source>
        <dbReference type="ARBA" id="ARBA00010743"/>
    </source>
</evidence>
<dbReference type="GO" id="GO:0016592">
    <property type="term" value="C:mediator complex"/>
    <property type="evidence" value="ECO:0007669"/>
    <property type="project" value="InterPro"/>
</dbReference>
<gene>
    <name evidence="6" type="primary">MED20</name>
    <name evidence="7" type="ORF">EB796_001209</name>
</gene>
<dbReference type="EMBL" id="VXIV02000138">
    <property type="protein sequence ID" value="KAF6040496.1"/>
    <property type="molecule type" value="Genomic_DNA"/>
</dbReference>
<name>A0A7J7KQN8_BUGNE</name>
<dbReference type="GO" id="GO:0003713">
    <property type="term" value="F:transcription coactivator activity"/>
    <property type="evidence" value="ECO:0007669"/>
    <property type="project" value="TreeGrafter"/>
</dbReference>
<dbReference type="PANTHER" id="PTHR12465">
    <property type="entry name" value="UBIQUITIN SPECIFIC PROTEASE HOMOLOG 49"/>
    <property type="match status" value="1"/>
</dbReference>
<proteinExistence type="inferred from homology"/>
<keyword evidence="6" id="KW-0805">Transcription regulation</keyword>
<comment type="subcellular location">
    <subcellularLocation>
        <location evidence="1 6">Nucleus</location>
    </subcellularLocation>
</comment>
<evidence type="ECO:0000313" key="7">
    <source>
        <dbReference type="EMBL" id="KAF6040496.1"/>
    </source>
</evidence>
<evidence type="ECO:0000256" key="4">
    <source>
        <dbReference type="ARBA" id="ARBA00023242"/>
    </source>
</evidence>
<dbReference type="Pfam" id="PF08612">
    <property type="entry name" value="Med20"/>
    <property type="match status" value="1"/>
</dbReference>
<keyword evidence="6" id="KW-0804">Transcription</keyword>
<dbReference type="Proteomes" id="UP000593567">
    <property type="component" value="Unassembled WGS sequence"/>
</dbReference>
<sequence>MGVSWVVNIPFDENKSSQQLLDGLNQRLTILGAVKSGMHYIDCDVYQSQVPHASQSCCYLMHNSEYPVTSFAILDSHTCLTSDNVIDLIMMKLRPLYENRKNLKLECKGSRFTLQDFVFKSTSVQLTSTNSILGILLEVEYLPSVTAGNCYALLKEMVEGILGKSVEIPNYLKIRSSELYSPNDTMQQYLEHFNLLKKSHLSQVTSQQQS</sequence>
<dbReference type="OrthoDB" id="1854899at2759"/>
<evidence type="ECO:0000256" key="6">
    <source>
        <dbReference type="RuleBase" id="RU364152"/>
    </source>
</evidence>
<comment type="similarity">
    <text evidence="2 6">Belongs to the Mediator complex subunit 20 family.</text>
</comment>
<keyword evidence="8" id="KW-1185">Reference proteome</keyword>
<evidence type="ECO:0000256" key="5">
    <source>
        <dbReference type="ARBA" id="ARBA00031954"/>
    </source>
</evidence>
<protein>
    <recommendedName>
        <fullName evidence="3 6">Mediator of RNA polymerase II transcription subunit 20</fullName>
    </recommendedName>
    <alternativeName>
        <fullName evidence="5 6">Mediator complex subunit 20</fullName>
    </alternativeName>
</protein>
<evidence type="ECO:0000313" key="8">
    <source>
        <dbReference type="Proteomes" id="UP000593567"/>
    </source>
</evidence>
<dbReference type="GO" id="GO:0006357">
    <property type="term" value="P:regulation of transcription by RNA polymerase II"/>
    <property type="evidence" value="ECO:0007669"/>
    <property type="project" value="InterPro"/>
</dbReference>
<comment type="function">
    <text evidence="6">Component of the Mediator complex, a coactivator involved in the regulated transcription of nearly all RNA polymerase II-dependent genes. Mediator functions as a bridge to convey information from gene-specific regulatory proteins to the basal RNA polymerase II transcription machinery. Mediator is recruited to promoters by direct interactions with regulatory proteins and serves as a scaffold for the assembly of a functional preinitiation complex with RNA polymerase II and the general transcription factors.</text>
</comment>
<comment type="subunit">
    <text evidence="6">Component of the Mediator complex.</text>
</comment>
<reference evidence="7" key="1">
    <citation type="submission" date="2020-06" db="EMBL/GenBank/DDBJ databases">
        <title>Draft genome of Bugula neritina, a colonial animal packing powerful symbionts and potential medicines.</title>
        <authorList>
            <person name="Rayko M."/>
        </authorList>
    </citation>
    <scope>NUCLEOTIDE SEQUENCE [LARGE SCALE GENOMIC DNA]</scope>
    <source>
        <strain evidence="7">Kwan_BN1</strain>
    </source>
</reference>
<comment type="caution">
    <text evidence="7">The sequence shown here is derived from an EMBL/GenBank/DDBJ whole genome shotgun (WGS) entry which is preliminary data.</text>
</comment>
<organism evidence="7 8">
    <name type="scientific">Bugula neritina</name>
    <name type="common">Brown bryozoan</name>
    <name type="synonym">Sertularia neritina</name>
    <dbReference type="NCBI Taxonomy" id="10212"/>
    <lineage>
        <taxon>Eukaryota</taxon>
        <taxon>Metazoa</taxon>
        <taxon>Spiralia</taxon>
        <taxon>Lophotrochozoa</taxon>
        <taxon>Bryozoa</taxon>
        <taxon>Gymnolaemata</taxon>
        <taxon>Cheilostomatida</taxon>
        <taxon>Flustrina</taxon>
        <taxon>Buguloidea</taxon>
        <taxon>Bugulidae</taxon>
        <taxon>Bugula</taxon>
    </lineage>
</organism>
<evidence type="ECO:0000256" key="3">
    <source>
        <dbReference type="ARBA" id="ARBA00019690"/>
    </source>
</evidence>
<dbReference type="InterPro" id="IPR013921">
    <property type="entry name" value="Mediator_Med20"/>
</dbReference>
<evidence type="ECO:0000256" key="1">
    <source>
        <dbReference type="ARBA" id="ARBA00004123"/>
    </source>
</evidence>